<keyword evidence="2" id="KW-0732">Signal</keyword>
<feature type="signal peptide" evidence="2">
    <location>
        <begin position="1"/>
        <end position="18"/>
    </location>
</feature>
<dbReference type="OrthoDB" id="4142625at2759"/>
<accession>A0A9P4NVZ8</accession>
<name>A0A9P4NVZ8_9PEZI</name>
<sequence>MPTLRSLFLALAVSQTFAAPTAQNTYNVHLEKRQSLSDWPALANSVGWDGWKAIFPDWQSFTTWVQTVGKAVTTPGNFLGEPGATDVLVAWARMMGATKSTPGLMSAALDAVNCEIAAHCLIESVLTGPDGYGSIPDIPNAAPRKPAMKSRTAVPNSETIKIRYGPYKVPSMKTKNLMGQYGMLFNLPNKNLEKPCEGNCTLIGMSSGLEYADGKTANVNEGLWLHHLILFNGGPGRVDTTCKSRDVSVPHASVGAVTSNTERIFAAGNERVEGILPNMGVTDAGYKLYDTDRLSALIELMNENMEDKIVYLTMTYDIVRGHPFKDEIKIIWMDVRQCGTSEVNPPKDKPQFTLEYKWTSDLDAELVGTIGHVHDGGTHTTLSVNGEETCRNNGAYGGSPEYIQENGGGHTQPAADGAHAGPATAHAETGRMVHLSDMHVCSGKDIEIREMRKGQEWTLRAHYDFEKNKGMKAADGEWDGVMGISVVFVRVKGKD</sequence>
<feature type="region of interest" description="Disordered" evidence="1">
    <location>
        <begin position="402"/>
        <end position="426"/>
    </location>
</feature>
<dbReference type="Proteomes" id="UP000800235">
    <property type="component" value="Unassembled WGS sequence"/>
</dbReference>
<keyword evidence="4" id="KW-1185">Reference proteome</keyword>
<dbReference type="AlphaFoldDB" id="A0A9P4NVZ8"/>
<feature type="compositionally biased region" description="Low complexity" evidence="1">
    <location>
        <begin position="413"/>
        <end position="426"/>
    </location>
</feature>
<comment type="caution">
    <text evidence="3">The sequence shown here is derived from an EMBL/GenBank/DDBJ whole genome shotgun (WGS) entry which is preliminary data.</text>
</comment>
<dbReference type="EMBL" id="MU007024">
    <property type="protein sequence ID" value="KAF2432732.1"/>
    <property type="molecule type" value="Genomic_DNA"/>
</dbReference>
<evidence type="ECO:0000313" key="4">
    <source>
        <dbReference type="Proteomes" id="UP000800235"/>
    </source>
</evidence>
<evidence type="ECO:0000256" key="1">
    <source>
        <dbReference type="SAM" id="MobiDB-lite"/>
    </source>
</evidence>
<reference evidence="3" key="1">
    <citation type="journal article" date="2020" name="Stud. Mycol.">
        <title>101 Dothideomycetes genomes: a test case for predicting lifestyles and emergence of pathogens.</title>
        <authorList>
            <person name="Haridas S."/>
            <person name="Albert R."/>
            <person name="Binder M."/>
            <person name="Bloem J."/>
            <person name="Labutti K."/>
            <person name="Salamov A."/>
            <person name="Andreopoulos B."/>
            <person name="Baker S."/>
            <person name="Barry K."/>
            <person name="Bills G."/>
            <person name="Bluhm B."/>
            <person name="Cannon C."/>
            <person name="Castanera R."/>
            <person name="Culley D."/>
            <person name="Daum C."/>
            <person name="Ezra D."/>
            <person name="Gonzalez J."/>
            <person name="Henrissat B."/>
            <person name="Kuo A."/>
            <person name="Liang C."/>
            <person name="Lipzen A."/>
            <person name="Lutzoni F."/>
            <person name="Magnuson J."/>
            <person name="Mondo S."/>
            <person name="Nolan M."/>
            <person name="Ohm R."/>
            <person name="Pangilinan J."/>
            <person name="Park H.-J."/>
            <person name="Ramirez L."/>
            <person name="Alfaro M."/>
            <person name="Sun H."/>
            <person name="Tritt A."/>
            <person name="Yoshinaga Y."/>
            <person name="Zwiers L.-H."/>
            <person name="Turgeon B."/>
            <person name="Goodwin S."/>
            <person name="Spatafora J."/>
            <person name="Crous P."/>
            <person name="Grigoriev I."/>
        </authorList>
    </citation>
    <scope>NUCLEOTIDE SEQUENCE</scope>
    <source>
        <strain evidence="3">CBS 130266</strain>
    </source>
</reference>
<proteinExistence type="predicted"/>
<evidence type="ECO:0000313" key="3">
    <source>
        <dbReference type="EMBL" id="KAF2432732.1"/>
    </source>
</evidence>
<evidence type="ECO:0000256" key="2">
    <source>
        <dbReference type="SAM" id="SignalP"/>
    </source>
</evidence>
<feature type="chain" id="PRO_5040443755" evidence="2">
    <location>
        <begin position="19"/>
        <end position="495"/>
    </location>
</feature>
<organism evidence="3 4">
    <name type="scientific">Tothia fuscella</name>
    <dbReference type="NCBI Taxonomy" id="1048955"/>
    <lineage>
        <taxon>Eukaryota</taxon>
        <taxon>Fungi</taxon>
        <taxon>Dikarya</taxon>
        <taxon>Ascomycota</taxon>
        <taxon>Pezizomycotina</taxon>
        <taxon>Dothideomycetes</taxon>
        <taxon>Pleosporomycetidae</taxon>
        <taxon>Venturiales</taxon>
        <taxon>Cylindrosympodiaceae</taxon>
        <taxon>Tothia</taxon>
    </lineage>
</organism>
<protein>
    <submittedName>
        <fullName evidence="3">Uncharacterized protein</fullName>
    </submittedName>
</protein>
<gene>
    <name evidence="3" type="ORF">EJ08DRAFT_658730</name>
</gene>